<keyword evidence="2" id="KW-1185">Reference proteome</keyword>
<proteinExistence type="predicted"/>
<organism evidence="1 2">
    <name type="scientific">Bipolaris victoriae (strain FI3)</name>
    <name type="common">Victoria blight of oats agent</name>
    <name type="synonym">Cochliobolus victoriae</name>
    <dbReference type="NCBI Taxonomy" id="930091"/>
    <lineage>
        <taxon>Eukaryota</taxon>
        <taxon>Fungi</taxon>
        <taxon>Dikarya</taxon>
        <taxon>Ascomycota</taxon>
        <taxon>Pezizomycotina</taxon>
        <taxon>Dothideomycetes</taxon>
        <taxon>Pleosporomycetidae</taxon>
        <taxon>Pleosporales</taxon>
        <taxon>Pleosporineae</taxon>
        <taxon>Pleosporaceae</taxon>
        <taxon>Bipolaris</taxon>
    </lineage>
</organism>
<reference evidence="1 2" key="1">
    <citation type="journal article" date="2013" name="PLoS Genet.">
        <title>Comparative genome structure, secondary metabolite, and effector coding capacity across Cochliobolus pathogens.</title>
        <authorList>
            <person name="Condon B.J."/>
            <person name="Leng Y."/>
            <person name="Wu D."/>
            <person name="Bushley K.E."/>
            <person name="Ohm R.A."/>
            <person name="Otillar R."/>
            <person name="Martin J."/>
            <person name="Schackwitz W."/>
            <person name="Grimwood J."/>
            <person name="MohdZainudin N."/>
            <person name="Xue C."/>
            <person name="Wang R."/>
            <person name="Manning V.A."/>
            <person name="Dhillon B."/>
            <person name="Tu Z.J."/>
            <person name="Steffenson B.J."/>
            <person name="Salamov A."/>
            <person name="Sun H."/>
            <person name="Lowry S."/>
            <person name="LaButti K."/>
            <person name="Han J."/>
            <person name="Copeland A."/>
            <person name="Lindquist E."/>
            <person name="Barry K."/>
            <person name="Schmutz J."/>
            <person name="Baker S.E."/>
            <person name="Ciuffetti L.M."/>
            <person name="Grigoriev I.V."/>
            <person name="Zhong S."/>
            <person name="Turgeon B.G."/>
        </authorList>
    </citation>
    <scope>NUCLEOTIDE SEQUENCE [LARGE SCALE GENOMIC DNA]</scope>
    <source>
        <strain evidence="1 2">FI3</strain>
    </source>
</reference>
<dbReference type="RefSeq" id="XP_014551012.1">
    <property type="nucleotide sequence ID" value="XM_014695526.1"/>
</dbReference>
<name>W7DTD1_BIPV3</name>
<gene>
    <name evidence="1" type="ORF">COCVIDRAFT_114019</name>
</gene>
<dbReference type="GeneID" id="26250472"/>
<dbReference type="HOGENOM" id="CLU_2782670_0_0_1"/>
<accession>W7DTD1</accession>
<evidence type="ECO:0000313" key="2">
    <source>
        <dbReference type="Proteomes" id="UP000054337"/>
    </source>
</evidence>
<sequence length="69" mass="7760">DFAVQPDTNSIQQNSLSLESHRLAAHVAILEPRLSLVNATNPVWAAPYVYSLWQRSNAPDGELELMHYL</sequence>
<feature type="non-terminal residue" evidence="1">
    <location>
        <position position="1"/>
    </location>
</feature>
<dbReference type="Proteomes" id="UP000054337">
    <property type="component" value="Unassembled WGS sequence"/>
</dbReference>
<dbReference type="EMBL" id="KI968848">
    <property type="protein sequence ID" value="EUN21438.1"/>
    <property type="molecule type" value="Genomic_DNA"/>
</dbReference>
<evidence type="ECO:0000313" key="1">
    <source>
        <dbReference type="EMBL" id="EUN21438.1"/>
    </source>
</evidence>
<protein>
    <submittedName>
        <fullName evidence="1">Uncharacterized protein</fullName>
    </submittedName>
</protein>
<dbReference type="AlphaFoldDB" id="W7DTD1"/>